<reference evidence="3 4" key="1">
    <citation type="journal article" date="2023" name="Life. Sci Alliance">
        <title>Evolutionary insights into 3D genome organization and epigenetic landscape of Vigna mungo.</title>
        <authorList>
            <person name="Junaid A."/>
            <person name="Singh B."/>
            <person name="Bhatia S."/>
        </authorList>
    </citation>
    <scope>NUCLEOTIDE SEQUENCE [LARGE SCALE GENOMIC DNA]</scope>
    <source>
        <strain evidence="3">Urdbean</strain>
    </source>
</reference>
<dbReference type="PANTHER" id="PTHR31236:SF2">
    <property type="entry name" value="BURP DOMAIN PROTEIN RD22"/>
    <property type="match status" value="1"/>
</dbReference>
<protein>
    <recommendedName>
        <fullName evidence="2">BURP domain-containing protein</fullName>
    </recommendedName>
</protein>
<dbReference type="AlphaFoldDB" id="A0AAQ3P0W0"/>
<proteinExistence type="predicted"/>
<sequence length="951" mass="106858">MIVVCVESSLESSGRGGGGGSAGSGDGGEGSDYHAQSSSHSSSSSSSSFTSSSRDRVPPAEEVQPAVGVFNGIPLFLLQGDVTVDPVPLVPVGGLPTISGKCCFREVVPVVNHHHHDYSKSTIFFFEEGLNWGAKLDTHFHKMKYLAPLLPREITEHIPFSSEKINEILEILAVKPDSWNAKNVEKSLEICEEPAMNGEKKHYATSFLSINHFASAMKFQCLALFFSLIVILIAAQAALPPEVYWERMLPNTPIPKVIREFSKLGSKEIQIQKEISAEKTKSQYGVKKISSEENQLIAWWWPPSKYELQDSSSEENQLPIWIFPPSKYDAKKNKLEDDGKEIPSRDEIPYGGYKSKENVVLREVVPVANHHHHDHSKSTIFFFEEGLKRGAKLDTHFRKMKYLVPLLSREITEHIPFSSEKINEILEILGAKPESWNAKNVEKSLEMCEEPAMNGEEKHCATSVESMVDFVTSKLGKNVHVTSTDVEIESKSQKFIVKDGVKILAEEEIIGCHPMNYPYVVFYCHKISNSTAHFVPLEGEDGTRVKALAVCHKDTSEWNPDHISLQVLKVKPGTSPVCHFFPDGHLLCLQYLSPCSELYEFLLFGSGDKKNKDKLLLFGCGDKKNELQDDVQDISPEDENHLLDYGDKKNKLQDDVQDISPEDENLLFPYTGYKKNKLQDDVQDISPENLLLGYKKNKWQDDVQDISPENLLLGYKKNGVVLRGMGPIANHHHDHLKPSFFFSEEGLRRGAKLDVLFRKRKFSTPLLTREIAEHLPFSSEKINEILEMLAVKPDSKNAKNVEKSLEMCEEPAMNGEEKHCAISVESMVDFVTSKLGKNVHVTSTDVEIESKSQKFIVKDGVKILAEEEIIACHPLSYPYVVFYCHKMSNSTAHFVPLEGEDGTRVKAVAVCHKDTSEWDPHHVAFQVLKVKPGTSSACHFFPEGHLIWYAK</sequence>
<dbReference type="EMBL" id="CP144699">
    <property type="protein sequence ID" value="WVZ18552.1"/>
    <property type="molecule type" value="Genomic_DNA"/>
</dbReference>
<dbReference type="Pfam" id="PF03181">
    <property type="entry name" value="BURP"/>
    <property type="match status" value="3"/>
</dbReference>
<feature type="compositionally biased region" description="Gly residues" evidence="1">
    <location>
        <begin position="14"/>
        <end position="30"/>
    </location>
</feature>
<dbReference type="InterPro" id="IPR044816">
    <property type="entry name" value="BURP"/>
</dbReference>
<dbReference type="SMART" id="SM01045">
    <property type="entry name" value="BURP"/>
    <property type="match status" value="2"/>
</dbReference>
<feature type="domain" description="BURP" evidence="2">
    <location>
        <begin position="741"/>
        <end position="951"/>
    </location>
</feature>
<dbReference type="PROSITE" id="PS51277">
    <property type="entry name" value="BURP"/>
    <property type="match status" value="3"/>
</dbReference>
<evidence type="ECO:0000256" key="1">
    <source>
        <dbReference type="SAM" id="MobiDB-lite"/>
    </source>
</evidence>
<keyword evidence="4" id="KW-1185">Reference proteome</keyword>
<evidence type="ECO:0000313" key="3">
    <source>
        <dbReference type="EMBL" id="WVZ18552.1"/>
    </source>
</evidence>
<feature type="region of interest" description="Disordered" evidence="1">
    <location>
        <begin position="1"/>
        <end position="60"/>
    </location>
</feature>
<accession>A0AAQ3P0W0</accession>
<organism evidence="3 4">
    <name type="scientific">Vigna mungo</name>
    <name type="common">Black gram</name>
    <name type="synonym">Phaseolus mungo</name>
    <dbReference type="NCBI Taxonomy" id="3915"/>
    <lineage>
        <taxon>Eukaryota</taxon>
        <taxon>Viridiplantae</taxon>
        <taxon>Streptophyta</taxon>
        <taxon>Embryophyta</taxon>
        <taxon>Tracheophyta</taxon>
        <taxon>Spermatophyta</taxon>
        <taxon>Magnoliopsida</taxon>
        <taxon>eudicotyledons</taxon>
        <taxon>Gunneridae</taxon>
        <taxon>Pentapetalae</taxon>
        <taxon>rosids</taxon>
        <taxon>fabids</taxon>
        <taxon>Fabales</taxon>
        <taxon>Fabaceae</taxon>
        <taxon>Papilionoideae</taxon>
        <taxon>50 kb inversion clade</taxon>
        <taxon>NPAAA clade</taxon>
        <taxon>indigoferoid/millettioid clade</taxon>
        <taxon>Phaseoleae</taxon>
        <taxon>Vigna</taxon>
    </lineage>
</organism>
<feature type="compositionally biased region" description="Low complexity" evidence="1">
    <location>
        <begin position="37"/>
        <end position="52"/>
    </location>
</feature>
<dbReference type="PANTHER" id="PTHR31236">
    <property type="entry name" value="BURP DOMAIN PROTEIN USPL1-LIKE"/>
    <property type="match status" value="1"/>
</dbReference>
<feature type="domain" description="BURP" evidence="2">
    <location>
        <begin position="124"/>
        <end position="206"/>
    </location>
</feature>
<feature type="domain" description="BURP" evidence="2">
    <location>
        <begin position="381"/>
        <end position="591"/>
    </location>
</feature>
<dbReference type="Proteomes" id="UP001374535">
    <property type="component" value="Chromosome 2"/>
</dbReference>
<evidence type="ECO:0000313" key="4">
    <source>
        <dbReference type="Proteomes" id="UP001374535"/>
    </source>
</evidence>
<name>A0AAQ3P0W0_VIGMU</name>
<evidence type="ECO:0000259" key="2">
    <source>
        <dbReference type="PROSITE" id="PS51277"/>
    </source>
</evidence>
<dbReference type="InterPro" id="IPR004873">
    <property type="entry name" value="BURP_dom"/>
</dbReference>
<gene>
    <name evidence="3" type="ORF">V8G54_005874</name>
</gene>